<evidence type="ECO:0000313" key="2">
    <source>
        <dbReference type="Proteomes" id="UP000032086"/>
    </source>
</evidence>
<comment type="caution">
    <text evidence="1">The sequence shown here is derived from an EMBL/GenBank/DDBJ whole genome shotgun (WGS) entry which is preliminary data.</text>
</comment>
<proteinExistence type="predicted"/>
<reference evidence="1 2" key="1">
    <citation type="submission" date="2014-12" db="EMBL/GenBank/DDBJ databases">
        <title>16Stimator: statistical estimation of ribosomal gene copy numbers from draft genome assemblies.</title>
        <authorList>
            <person name="Perisin M.A."/>
            <person name="Vetter M."/>
            <person name="Gilbert J.A."/>
            <person name="Bergelson J."/>
        </authorList>
    </citation>
    <scope>NUCLEOTIDE SEQUENCE [LARGE SCALE GENOMIC DNA]</scope>
    <source>
        <strain evidence="1 2">MEP34</strain>
    </source>
</reference>
<sequence>MNRYVLLESAGTSFSVVVQVVDTDSYTSPPVPDGSIGFWLRVAENTVVQVGWISRNSASGPTFTAPTHDDQIAIAAGRVRMLLLAALDWLPHHTLQYKLELGVASPAEQVLLLTFKQYVIALDEVKNQAGYPTEISWPIAPF</sequence>
<evidence type="ECO:0008006" key="3">
    <source>
        <dbReference type="Google" id="ProtNLM"/>
    </source>
</evidence>
<dbReference type="Pfam" id="PF02413">
    <property type="entry name" value="Caudo_TAP"/>
    <property type="match status" value="1"/>
</dbReference>
<protein>
    <recommendedName>
        <fullName evidence="3">Phage tail protein</fullName>
    </recommendedName>
</protein>
<dbReference type="RefSeq" id="WP_042607002.1">
    <property type="nucleotide sequence ID" value="NZ_JXQY01000005.1"/>
</dbReference>
<name>A0AAE2B0L9_PSEFL</name>
<accession>A0AAE2B0L9</accession>
<dbReference type="Proteomes" id="UP000032086">
    <property type="component" value="Unassembled WGS sequence"/>
</dbReference>
<dbReference type="AlphaFoldDB" id="A0AAE2B0L9"/>
<dbReference type="InterPro" id="IPR003458">
    <property type="entry name" value="Phage_T4_Gp38_tail_assem"/>
</dbReference>
<dbReference type="EMBL" id="JXQY01000005">
    <property type="protein sequence ID" value="KIP96914.1"/>
    <property type="molecule type" value="Genomic_DNA"/>
</dbReference>
<organism evidence="1 2">
    <name type="scientific">Pseudomonas fluorescens</name>
    <dbReference type="NCBI Taxonomy" id="294"/>
    <lineage>
        <taxon>Bacteria</taxon>
        <taxon>Pseudomonadati</taxon>
        <taxon>Pseudomonadota</taxon>
        <taxon>Gammaproteobacteria</taxon>
        <taxon>Pseudomonadales</taxon>
        <taxon>Pseudomonadaceae</taxon>
        <taxon>Pseudomonas</taxon>
    </lineage>
</organism>
<evidence type="ECO:0000313" key="1">
    <source>
        <dbReference type="EMBL" id="KIP96914.1"/>
    </source>
</evidence>
<gene>
    <name evidence="1" type="ORF">RU10_03040</name>
</gene>